<keyword evidence="5 7" id="KW-0520">NAD</keyword>
<dbReference type="InterPro" id="IPR005255">
    <property type="entry name" value="PdxA_fam"/>
</dbReference>
<comment type="pathway">
    <text evidence="7">Cofactor biosynthesis; pyridoxine 5'-phosphate biosynthesis; pyridoxine 5'-phosphate from D-erythrose 4-phosphate: step 4/5.</text>
</comment>
<accession>A0A2A4HYN0</accession>
<proteinExistence type="inferred from homology"/>
<evidence type="ECO:0000256" key="2">
    <source>
        <dbReference type="ARBA" id="ARBA00022723"/>
    </source>
</evidence>
<organism evidence="8 9">
    <name type="scientific">Sphingomonas ginsenosidimutans</name>
    <dbReference type="NCBI Taxonomy" id="862134"/>
    <lineage>
        <taxon>Bacteria</taxon>
        <taxon>Pseudomonadati</taxon>
        <taxon>Pseudomonadota</taxon>
        <taxon>Alphaproteobacteria</taxon>
        <taxon>Sphingomonadales</taxon>
        <taxon>Sphingomonadaceae</taxon>
        <taxon>Sphingomonas</taxon>
    </lineage>
</organism>
<feature type="binding site" evidence="7">
    <location>
        <position position="138"/>
    </location>
    <ligand>
        <name>substrate</name>
    </ligand>
</feature>
<dbReference type="GO" id="GO:0008270">
    <property type="term" value="F:zinc ion binding"/>
    <property type="evidence" value="ECO:0007669"/>
    <property type="project" value="UniProtKB-UniRule"/>
</dbReference>
<dbReference type="UniPathway" id="UPA00244">
    <property type="reaction ID" value="UER00312"/>
</dbReference>
<comment type="caution">
    <text evidence="8">The sequence shown here is derived from an EMBL/GenBank/DDBJ whole genome shotgun (WGS) entry which is preliminary data.</text>
</comment>
<evidence type="ECO:0000256" key="7">
    <source>
        <dbReference type="HAMAP-Rule" id="MF_00536"/>
    </source>
</evidence>
<evidence type="ECO:0000256" key="6">
    <source>
        <dbReference type="ARBA" id="ARBA00023096"/>
    </source>
</evidence>
<reference evidence="8 9" key="1">
    <citation type="submission" date="2017-09" db="EMBL/GenBank/DDBJ databases">
        <title>Sphingomonas ginsenosidimutans KACC 14949, whole genome shotgun sequence.</title>
        <authorList>
            <person name="Feng G."/>
            <person name="Zhu H."/>
        </authorList>
    </citation>
    <scope>NUCLEOTIDE SEQUENCE [LARGE SCALE GENOMIC DNA]</scope>
    <source>
        <strain evidence="8 9">KACC 14949</strain>
    </source>
</reference>
<comment type="subcellular location">
    <subcellularLocation>
        <location evidence="7">Cytoplasm</location>
    </subcellularLocation>
</comment>
<comment type="caution">
    <text evidence="7">Lacks conserved residue(s) required for the propagation of feature annotation.</text>
</comment>
<dbReference type="HAMAP" id="MF_00536">
    <property type="entry name" value="PdxA"/>
    <property type="match status" value="1"/>
</dbReference>
<dbReference type="GO" id="GO:0005737">
    <property type="term" value="C:cytoplasm"/>
    <property type="evidence" value="ECO:0007669"/>
    <property type="project" value="UniProtKB-SubCell"/>
</dbReference>
<keyword evidence="6 7" id="KW-0664">Pyridoxine biosynthesis</keyword>
<sequence>MHQPDRTAPIMVSMGDPAGIGPEIIAKAWAARHERGLPPFVAVGDCRAIRQVWDGPVQIVTDLTAGTRLFDEALPVMTVEDGGDIVPGTPDPDGARSALHALELAAGLVRSGAARALVTGPVSKAQLYGIGFTHPGQTEFVAERCGISRDNAVMMLAGPGLRVVPITTHVALAEVPALLTVELLVGKARVTARGLWRNFGIERPRLAFAGVNPHAGEGGAIGREEIDVMIPAIEQLVAEGIDARGPFAADTMFHARARADYDAALCCYHDQALIPLKTLFFDDGVNITLGLPIVRTSPDHGTAFGIAGQDRAHPGAMIAAILMADEAAANRARCTAAA</sequence>
<keyword evidence="3 7" id="KW-0521">NADP</keyword>
<comment type="catalytic activity">
    <reaction evidence="7">
        <text>4-(phosphooxy)-L-threonine + NAD(+) = 3-amino-2-oxopropyl phosphate + CO2 + NADH</text>
        <dbReference type="Rhea" id="RHEA:32275"/>
        <dbReference type="ChEBI" id="CHEBI:16526"/>
        <dbReference type="ChEBI" id="CHEBI:57279"/>
        <dbReference type="ChEBI" id="CHEBI:57540"/>
        <dbReference type="ChEBI" id="CHEBI:57945"/>
        <dbReference type="ChEBI" id="CHEBI:58452"/>
        <dbReference type="EC" id="1.1.1.262"/>
    </reaction>
</comment>
<name>A0A2A4HYN0_9SPHN</name>
<dbReference type="GO" id="GO:0042823">
    <property type="term" value="P:pyridoxal phosphate biosynthetic process"/>
    <property type="evidence" value="ECO:0007669"/>
    <property type="project" value="UniProtKB-UniRule"/>
</dbReference>
<dbReference type="Gene3D" id="3.40.718.10">
    <property type="entry name" value="Isopropylmalate Dehydrogenase"/>
    <property type="match status" value="1"/>
</dbReference>
<keyword evidence="9" id="KW-1185">Reference proteome</keyword>
<keyword evidence="7" id="KW-0460">Magnesium</keyword>
<feature type="binding site" evidence="7">
    <location>
        <position position="277"/>
    </location>
    <ligand>
        <name>substrate</name>
    </ligand>
</feature>
<dbReference type="PANTHER" id="PTHR30004">
    <property type="entry name" value="4-HYDROXYTHREONINE-4-PHOSPHATE DEHYDROGENASE"/>
    <property type="match status" value="1"/>
</dbReference>
<keyword evidence="1 7" id="KW-0963">Cytoplasm</keyword>
<feature type="binding site" evidence="7">
    <location>
        <position position="169"/>
    </location>
    <ligand>
        <name>a divalent metal cation</name>
        <dbReference type="ChEBI" id="CHEBI:60240"/>
        <note>ligand shared between dimeric partners</note>
    </ligand>
</feature>
<dbReference type="GO" id="GO:0050897">
    <property type="term" value="F:cobalt ion binding"/>
    <property type="evidence" value="ECO:0007669"/>
    <property type="project" value="UniProtKB-UniRule"/>
</dbReference>
<dbReference type="GO" id="GO:0008615">
    <property type="term" value="P:pyridoxine biosynthetic process"/>
    <property type="evidence" value="ECO:0007669"/>
    <property type="project" value="UniProtKB-UniRule"/>
</dbReference>
<evidence type="ECO:0000256" key="4">
    <source>
        <dbReference type="ARBA" id="ARBA00023002"/>
    </source>
</evidence>
<evidence type="ECO:0000313" key="8">
    <source>
        <dbReference type="EMBL" id="PCG08795.1"/>
    </source>
</evidence>
<keyword evidence="7" id="KW-0862">Zinc</keyword>
<dbReference type="EC" id="1.1.1.262" evidence="7"/>
<keyword evidence="7" id="KW-0170">Cobalt</keyword>
<protein>
    <recommendedName>
        <fullName evidence="7">4-hydroxythreonine-4-phosphate dehydrogenase</fullName>
        <ecNumber evidence="7">1.1.1.262</ecNumber>
    </recommendedName>
    <alternativeName>
        <fullName evidence="7">4-(phosphohydroxy)-L-threonine dehydrogenase</fullName>
    </alternativeName>
</protein>
<keyword evidence="4 7" id="KW-0560">Oxidoreductase</keyword>
<comment type="subunit">
    <text evidence="7">Homodimer.</text>
</comment>
<comment type="function">
    <text evidence="7">Catalyzes the NAD(P)-dependent oxidation of 4-(phosphooxy)-L-threonine (HTP) into 2-amino-3-oxo-4-(phosphooxy)butyric acid which spontaneously decarboxylates to form 3-amino-2-oxopropyl phosphate (AHAP).</text>
</comment>
<comment type="similarity">
    <text evidence="7">Belongs to the PdxA family.</text>
</comment>
<dbReference type="NCBIfam" id="TIGR00557">
    <property type="entry name" value="pdxA"/>
    <property type="match status" value="1"/>
</dbReference>
<dbReference type="NCBIfam" id="NF003699">
    <property type="entry name" value="PRK05312.1"/>
    <property type="match status" value="1"/>
</dbReference>
<comment type="miscellaneous">
    <text evidence="7">The active site is located at the dimer interface.</text>
</comment>
<evidence type="ECO:0000256" key="5">
    <source>
        <dbReference type="ARBA" id="ARBA00023027"/>
    </source>
</evidence>
<dbReference type="GO" id="GO:0050570">
    <property type="term" value="F:4-hydroxythreonine-4-phosphate dehydrogenase activity"/>
    <property type="evidence" value="ECO:0007669"/>
    <property type="project" value="UniProtKB-UniRule"/>
</dbReference>
<dbReference type="PANTHER" id="PTHR30004:SF6">
    <property type="entry name" value="D-THREONATE 4-PHOSPHATE DEHYDROGENASE"/>
    <property type="match status" value="1"/>
</dbReference>
<dbReference type="AlphaFoldDB" id="A0A2A4HYN0"/>
<dbReference type="RefSeq" id="WP_082740978.1">
    <property type="nucleotide sequence ID" value="NZ_JAIEOT010000002.1"/>
</dbReference>
<dbReference type="InterPro" id="IPR037510">
    <property type="entry name" value="PdxA"/>
</dbReference>
<feature type="binding site" evidence="7">
    <location>
        <position position="286"/>
    </location>
    <ligand>
        <name>substrate</name>
    </ligand>
</feature>
<feature type="binding site" evidence="7">
    <location>
        <position position="269"/>
    </location>
    <ligand>
        <name>a divalent metal cation</name>
        <dbReference type="ChEBI" id="CHEBI:60240"/>
        <note>ligand shared between dimeric partners</note>
    </ligand>
</feature>
<dbReference type="Pfam" id="PF04166">
    <property type="entry name" value="PdxA"/>
    <property type="match status" value="1"/>
</dbReference>
<dbReference type="Proteomes" id="UP000218784">
    <property type="component" value="Unassembled WGS sequence"/>
</dbReference>
<dbReference type="GO" id="GO:0000287">
    <property type="term" value="F:magnesium ion binding"/>
    <property type="evidence" value="ECO:0007669"/>
    <property type="project" value="UniProtKB-UniRule"/>
</dbReference>
<evidence type="ECO:0000256" key="1">
    <source>
        <dbReference type="ARBA" id="ARBA00022490"/>
    </source>
</evidence>
<evidence type="ECO:0000256" key="3">
    <source>
        <dbReference type="ARBA" id="ARBA00022857"/>
    </source>
</evidence>
<gene>
    <name evidence="7" type="primary">pdxA</name>
    <name evidence="8" type="ORF">COA17_11675</name>
</gene>
<evidence type="ECO:0000313" key="9">
    <source>
        <dbReference type="Proteomes" id="UP000218784"/>
    </source>
</evidence>
<dbReference type="EMBL" id="NWVD01000004">
    <property type="protein sequence ID" value="PCG08795.1"/>
    <property type="molecule type" value="Genomic_DNA"/>
</dbReference>
<feature type="binding site" evidence="7">
    <location>
        <position position="295"/>
    </location>
    <ligand>
        <name>substrate</name>
    </ligand>
</feature>
<comment type="cofactor">
    <cofactor evidence="7">
        <name>Zn(2+)</name>
        <dbReference type="ChEBI" id="CHEBI:29105"/>
    </cofactor>
    <cofactor evidence="7">
        <name>Mg(2+)</name>
        <dbReference type="ChEBI" id="CHEBI:18420"/>
    </cofactor>
    <cofactor evidence="7">
        <name>Co(2+)</name>
        <dbReference type="ChEBI" id="CHEBI:48828"/>
    </cofactor>
    <text evidence="7">Binds 1 divalent metal cation per subunit. Can use ions such as Zn(2+), Mg(2+) or Co(2+).</text>
</comment>
<dbReference type="SUPFAM" id="SSF53659">
    <property type="entry name" value="Isocitrate/Isopropylmalate dehydrogenase-like"/>
    <property type="match status" value="1"/>
</dbReference>
<feature type="binding site" evidence="7">
    <location>
        <position position="214"/>
    </location>
    <ligand>
        <name>a divalent metal cation</name>
        <dbReference type="ChEBI" id="CHEBI:60240"/>
        <note>ligand shared between dimeric partners</note>
    </ligand>
</feature>
<keyword evidence="2 7" id="KW-0479">Metal-binding</keyword>
<dbReference type="GO" id="GO:0051287">
    <property type="term" value="F:NAD binding"/>
    <property type="evidence" value="ECO:0007669"/>
    <property type="project" value="InterPro"/>
</dbReference>